<comment type="subcellular location">
    <subcellularLocation>
        <location evidence="2 10">Secreted</location>
    </subcellularLocation>
</comment>
<evidence type="ECO:0000256" key="8">
    <source>
        <dbReference type="ARBA" id="ARBA00023295"/>
    </source>
</evidence>
<evidence type="ECO:0000256" key="10">
    <source>
        <dbReference type="RuleBase" id="RU361208"/>
    </source>
</evidence>
<dbReference type="Pfam" id="PF07335">
    <property type="entry name" value="Glyco_hydro_75"/>
    <property type="match status" value="1"/>
</dbReference>
<dbReference type="InterPro" id="IPR009939">
    <property type="entry name" value="Chitosanase_fungal"/>
</dbReference>
<dbReference type="PANTHER" id="PTHR42061">
    <property type="entry name" value="ENDO-CHITOSANASE"/>
    <property type="match status" value="1"/>
</dbReference>
<evidence type="ECO:0000256" key="5">
    <source>
        <dbReference type="ARBA" id="ARBA00022729"/>
    </source>
</evidence>
<dbReference type="EC" id="3.2.1.132" evidence="10"/>
<comment type="catalytic activity">
    <reaction evidence="1 10">
        <text>Endohydrolysis of beta-(1-&gt;4)-linkages between D-glucosamine residues in a partly acetylated chitosan.</text>
        <dbReference type="EC" id="3.2.1.132"/>
    </reaction>
</comment>
<keyword evidence="12" id="KW-1185">Reference proteome</keyword>
<comment type="function">
    <text evidence="10">Chitosanase catalyzing the endo-type cleavage of chitosan, the deacylated form of chitin. Chitosanase may be crucial in the degradation of the deacetylated portion of chitin in the fungal cell wall.</text>
</comment>
<evidence type="ECO:0000256" key="2">
    <source>
        <dbReference type="ARBA" id="ARBA00004613"/>
    </source>
</evidence>
<gene>
    <name evidence="11" type="ORF">Purlil1_3380</name>
</gene>
<evidence type="ECO:0000256" key="6">
    <source>
        <dbReference type="ARBA" id="ARBA00022801"/>
    </source>
</evidence>
<feature type="chain" id="PRO_5044960149" description="Endo-chitosanase" evidence="10">
    <location>
        <begin position="22"/>
        <end position="304"/>
    </location>
</feature>
<keyword evidence="4" id="KW-0964">Secreted</keyword>
<comment type="similarity">
    <text evidence="3 10">Belongs to the glycosyl hydrolase 75 family.</text>
</comment>
<keyword evidence="8 10" id="KW-0326">Glycosidase</keyword>
<keyword evidence="9 10" id="KW-0624">Polysaccharide degradation</keyword>
<evidence type="ECO:0000313" key="11">
    <source>
        <dbReference type="EMBL" id="KAK4092127.1"/>
    </source>
</evidence>
<comment type="caution">
    <text evidence="11">The sequence shown here is derived from an EMBL/GenBank/DDBJ whole genome shotgun (WGS) entry which is preliminary data.</text>
</comment>
<reference evidence="11 12" key="1">
    <citation type="journal article" date="2024" name="Microbiol. Resour. Announc.">
        <title>Genome annotations for the ascomycete fungi Trichoderma harzianum, Trichoderma aggressivum, and Purpureocillium lilacinum.</title>
        <authorList>
            <person name="Beijen E.P.W."/>
            <person name="Ohm R.A."/>
        </authorList>
    </citation>
    <scope>NUCLEOTIDE SEQUENCE [LARGE SCALE GENOMIC DNA]</scope>
    <source>
        <strain evidence="11 12">CBS 150709</strain>
    </source>
</reference>
<keyword evidence="7" id="KW-0119">Carbohydrate metabolism</keyword>
<sequence>MESALRFFALTGLLMASTTTARDVPQNVRDLYNSIRSQGSCKNQLKGGFYSQEGDSKNFGYCGDHLADYKIMYLQGKNGELVNMDIDCDGALGEGDGSCDSSGDTQPQTTFQETVAGYNKGIKDLNAYIHSFVVLGNDGSKNGYIEFKPEQYGIEPLSTVAVVCGDKMFYGVWGDTNGDDGPPLIGEVSDSLGRACYGSAVNGNAAHDENDVLYIAFAGSDAVPGANGAKWNAKSFSEFESSLGSLGDKLVQRIAGGGGGGGSPGDPPASDCSWEGHCLGDKCSKDGDCDGELVCKAKKCAVDA</sequence>
<dbReference type="EMBL" id="JAWRVI010000009">
    <property type="protein sequence ID" value="KAK4092127.1"/>
    <property type="molecule type" value="Genomic_DNA"/>
</dbReference>
<evidence type="ECO:0000256" key="9">
    <source>
        <dbReference type="ARBA" id="ARBA00023326"/>
    </source>
</evidence>
<dbReference type="Proteomes" id="UP001287286">
    <property type="component" value="Unassembled WGS sequence"/>
</dbReference>
<keyword evidence="6 10" id="KW-0378">Hydrolase</keyword>
<proteinExistence type="inferred from homology"/>
<keyword evidence="5 10" id="KW-0732">Signal</keyword>
<protein>
    <recommendedName>
        <fullName evidence="10">Endo-chitosanase</fullName>
        <ecNumber evidence="10">3.2.1.132</ecNumber>
    </recommendedName>
</protein>
<evidence type="ECO:0000256" key="7">
    <source>
        <dbReference type="ARBA" id="ARBA00023277"/>
    </source>
</evidence>
<evidence type="ECO:0000256" key="1">
    <source>
        <dbReference type="ARBA" id="ARBA00000405"/>
    </source>
</evidence>
<name>A0ABR0C7E5_PURLI</name>
<accession>A0ABR0C7E5</accession>
<dbReference type="PANTHER" id="PTHR42061:SF6">
    <property type="entry name" value="ENDO-CHITOSANASE"/>
    <property type="match status" value="1"/>
</dbReference>
<evidence type="ECO:0000313" key="12">
    <source>
        <dbReference type="Proteomes" id="UP001287286"/>
    </source>
</evidence>
<feature type="signal peptide" evidence="10">
    <location>
        <begin position="1"/>
        <end position="21"/>
    </location>
</feature>
<evidence type="ECO:0000256" key="4">
    <source>
        <dbReference type="ARBA" id="ARBA00022525"/>
    </source>
</evidence>
<organism evidence="11 12">
    <name type="scientific">Purpureocillium lilacinum</name>
    <name type="common">Paecilomyces lilacinus</name>
    <dbReference type="NCBI Taxonomy" id="33203"/>
    <lineage>
        <taxon>Eukaryota</taxon>
        <taxon>Fungi</taxon>
        <taxon>Dikarya</taxon>
        <taxon>Ascomycota</taxon>
        <taxon>Pezizomycotina</taxon>
        <taxon>Sordariomycetes</taxon>
        <taxon>Hypocreomycetidae</taxon>
        <taxon>Hypocreales</taxon>
        <taxon>Ophiocordycipitaceae</taxon>
        <taxon>Purpureocillium</taxon>
    </lineage>
</organism>
<evidence type="ECO:0000256" key="3">
    <source>
        <dbReference type="ARBA" id="ARBA00007799"/>
    </source>
</evidence>